<dbReference type="InterPro" id="IPR029063">
    <property type="entry name" value="SAM-dependent_MTases_sf"/>
</dbReference>
<organism evidence="2 3">
    <name type="scientific">Candidatus Yanofskybacteria bacterium GW2011_GWE2_40_11</name>
    <dbReference type="NCBI Taxonomy" id="1619033"/>
    <lineage>
        <taxon>Bacteria</taxon>
        <taxon>Candidatus Yanofskyibacteriota</taxon>
    </lineage>
</organism>
<sequence>MIRLKNLSSTRYLAHRVINHFLADSMNGKVFGTVVDVGAGSSPYRKFIVCDRYVYLDIENRTGRPEIIISDLNQKIMLKDGFADCVVCTEVLEHIKKPQNAVNEVYRILKPGGMLVLTTPMVWPLHEAPNDFYRYTQYGLEGLLKEAGFSDISIRPSNGYIYSLIQLSVINLRNPFWKPLVLVFNICAILFERYDRNFEMSIVNQVVAIK</sequence>
<dbReference type="AlphaFoldDB" id="A0A0G0QTT8"/>
<accession>A0A0G0QTT8</accession>
<dbReference type="GO" id="GO:0008757">
    <property type="term" value="F:S-adenosylmethionine-dependent methyltransferase activity"/>
    <property type="evidence" value="ECO:0007669"/>
    <property type="project" value="InterPro"/>
</dbReference>
<evidence type="ECO:0000313" key="3">
    <source>
        <dbReference type="Proteomes" id="UP000034072"/>
    </source>
</evidence>
<dbReference type="Gene3D" id="3.40.50.150">
    <property type="entry name" value="Vaccinia Virus protein VP39"/>
    <property type="match status" value="1"/>
</dbReference>
<protein>
    <recommendedName>
        <fullName evidence="1">Methyltransferase type 11 domain-containing protein</fullName>
    </recommendedName>
</protein>
<feature type="domain" description="Methyltransferase type 11" evidence="1">
    <location>
        <begin position="51"/>
        <end position="117"/>
    </location>
</feature>
<evidence type="ECO:0000259" key="1">
    <source>
        <dbReference type="Pfam" id="PF08241"/>
    </source>
</evidence>
<gene>
    <name evidence="2" type="ORF">UT75_C0005G0054</name>
</gene>
<dbReference type="CDD" id="cd02440">
    <property type="entry name" value="AdoMet_MTases"/>
    <property type="match status" value="1"/>
</dbReference>
<dbReference type="InterPro" id="IPR013216">
    <property type="entry name" value="Methyltransf_11"/>
</dbReference>
<reference evidence="2 3" key="1">
    <citation type="journal article" date="2015" name="Nature">
        <title>rRNA introns, odd ribosomes, and small enigmatic genomes across a large radiation of phyla.</title>
        <authorList>
            <person name="Brown C.T."/>
            <person name="Hug L.A."/>
            <person name="Thomas B.C."/>
            <person name="Sharon I."/>
            <person name="Castelle C.J."/>
            <person name="Singh A."/>
            <person name="Wilkins M.J."/>
            <person name="Williams K.H."/>
            <person name="Banfield J.F."/>
        </authorList>
    </citation>
    <scope>NUCLEOTIDE SEQUENCE [LARGE SCALE GENOMIC DNA]</scope>
</reference>
<dbReference type="Proteomes" id="UP000034072">
    <property type="component" value="Unassembled WGS sequence"/>
</dbReference>
<evidence type="ECO:0000313" key="2">
    <source>
        <dbReference type="EMBL" id="KKR40746.1"/>
    </source>
</evidence>
<dbReference type="Pfam" id="PF08241">
    <property type="entry name" value="Methyltransf_11"/>
    <property type="match status" value="1"/>
</dbReference>
<name>A0A0G0QTT8_9BACT</name>
<comment type="caution">
    <text evidence="2">The sequence shown here is derived from an EMBL/GenBank/DDBJ whole genome shotgun (WGS) entry which is preliminary data.</text>
</comment>
<proteinExistence type="predicted"/>
<dbReference type="SUPFAM" id="SSF53335">
    <property type="entry name" value="S-adenosyl-L-methionine-dependent methyltransferases"/>
    <property type="match status" value="1"/>
</dbReference>
<dbReference type="EMBL" id="LBXZ01000005">
    <property type="protein sequence ID" value="KKR40746.1"/>
    <property type="molecule type" value="Genomic_DNA"/>
</dbReference>